<dbReference type="Proteomes" id="UP000289859">
    <property type="component" value="Unassembled WGS sequence"/>
</dbReference>
<dbReference type="PROSITE" id="PS50110">
    <property type="entry name" value="RESPONSE_REGULATORY"/>
    <property type="match status" value="1"/>
</dbReference>
<dbReference type="InterPro" id="IPR052048">
    <property type="entry name" value="ST_Response_Regulator"/>
</dbReference>
<feature type="modified residue" description="4-aspartylphosphate" evidence="1">
    <location>
        <position position="59"/>
    </location>
</feature>
<evidence type="ECO:0000313" key="3">
    <source>
        <dbReference type="EMBL" id="RXG26257.1"/>
    </source>
</evidence>
<dbReference type="RefSeq" id="WP_128763937.1">
    <property type="nucleotide sequence ID" value="NZ_JBHUOO010000004.1"/>
</dbReference>
<accession>A0A4Q0PH26</accession>
<evidence type="ECO:0000256" key="1">
    <source>
        <dbReference type="PROSITE-ProRule" id="PRU00169"/>
    </source>
</evidence>
<dbReference type="EMBL" id="QOVK01000001">
    <property type="protein sequence ID" value="RXG26257.1"/>
    <property type="molecule type" value="Genomic_DNA"/>
</dbReference>
<dbReference type="CDD" id="cd17546">
    <property type="entry name" value="REC_hyHK_CKI1_RcsC-like"/>
    <property type="match status" value="1"/>
</dbReference>
<proteinExistence type="predicted"/>
<protein>
    <submittedName>
        <fullName evidence="3">Response regulator receiver domain-containing protein</fullName>
    </submittedName>
</protein>
<organism evidence="3 4">
    <name type="scientific">Leeuwenhoekiella polynyae</name>
    <dbReference type="NCBI Taxonomy" id="1550906"/>
    <lineage>
        <taxon>Bacteria</taxon>
        <taxon>Pseudomonadati</taxon>
        <taxon>Bacteroidota</taxon>
        <taxon>Flavobacteriia</taxon>
        <taxon>Flavobacteriales</taxon>
        <taxon>Flavobacteriaceae</taxon>
        <taxon>Leeuwenhoekiella</taxon>
    </lineage>
</organism>
<dbReference type="SMART" id="SM00448">
    <property type="entry name" value="REC"/>
    <property type="match status" value="1"/>
</dbReference>
<dbReference type="AlphaFoldDB" id="A0A4Q0PH26"/>
<feature type="domain" description="Response regulatory" evidence="2">
    <location>
        <begin position="8"/>
        <end position="126"/>
    </location>
</feature>
<comment type="caution">
    <text evidence="3">The sequence shown here is derived from an EMBL/GenBank/DDBJ whole genome shotgun (WGS) entry which is preliminary data.</text>
</comment>
<keyword evidence="1" id="KW-0597">Phosphoprotein</keyword>
<dbReference type="PANTHER" id="PTHR43228:SF1">
    <property type="entry name" value="TWO-COMPONENT RESPONSE REGULATOR ARR22"/>
    <property type="match status" value="1"/>
</dbReference>
<keyword evidence="4" id="KW-1185">Reference proteome</keyword>
<gene>
    <name evidence="3" type="ORF">DSM02_251</name>
</gene>
<dbReference type="InterPro" id="IPR001789">
    <property type="entry name" value="Sig_transdc_resp-reg_receiver"/>
</dbReference>
<dbReference type="InterPro" id="IPR011006">
    <property type="entry name" value="CheY-like_superfamily"/>
</dbReference>
<evidence type="ECO:0000259" key="2">
    <source>
        <dbReference type="PROSITE" id="PS50110"/>
    </source>
</evidence>
<dbReference type="Gene3D" id="3.40.50.2300">
    <property type="match status" value="1"/>
</dbReference>
<dbReference type="Pfam" id="PF00072">
    <property type="entry name" value="Response_reg"/>
    <property type="match status" value="1"/>
</dbReference>
<evidence type="ECO:0000313" key="4">
    <source>
        <dbReference type="Proteomes" id="UP000289859"/>
    </source>
</evidence>
<reference evidence="3 4" key="1">
    <citation type="submission" date="2018-07" db="EMBL/GenBank/DDBJ databases">
        <title>Leeuwenhoekiella genomics.</title>
        <authorList>
            <person name="Tahon G."/>
            <person name="Willems A."/>
        </authorList>
    </citation>
    <scope>NUCLEOTIDE SEQUENCE [LARGE SCALE GENOMIC DNA]</scope>
    <source>
        <strain evidence="3 4">LMG 29608</strain>
    </source>
</reference>
<name>A0A4Q0PH26_9FLAO</name>
<dbReference type="PANTHER" id="PTHR43228">
    <property type="entry name" value="TWO-COMPONENT RESPONSE REGULATOR"/>
    <property type="match status" value="1"/>
</dbReference>
<dbReference type="SUPFAM" id="SSF52172">
    <property type="entry name" value="CheY-like"/>
    <property type="match status" value="1"/>
</dbReference>
<sequence>MISDKLRSILTVDDNPLNRFLITTIVNKIVSDCTMLEAENGYDALESFKSLKPDLIFMDIKLPDMNGFEVIQHIRTLEIQSRTPIVVVSANQASEENHLKYDNLIDAYLEKPIRFNELKLILDKIFH</sequence>
<dbReference type="GO" id="GO:0000160">
    <property type="term" value="P:phosphorelay signal transduction system"/>
    <property type="evidence" value="ECO:0007669"/>
    <property type="project" value="InterPro"/>
</dbReference>
<dbReference type="OrthoDB" id="9796457at2"/>